<evidence type="ECO:0000256" key="2">
    <source>
        <dbReference type="ARBA" id="ARBA00004135"/>
    </source>
</evidence>
<dbReference type="Gene3D" id="1.20.1250.20">
    <property type="entry name" value="MFS general substrate transporter like domains"/>
    <property type="match status" value="1"/>
</dbReference>
<dbReference type="GO" id="GO:0005353">
    <property type="term" value="F:fructose transmembrane transporter activity"/>
    <property type="evidence" value="ECO:0007669"/>
    <property type="project" value="UniProtKB-ARBA"/>
</dbReference>
<dbReference type="InterPro" id="IPR020846">
    <property type="entry name" value="MFS_dom"/>
</dbReference>
<dbReference type="InterPro" id="IPR005829">
    <property type="entry name" value="Sugar_transporter_CS"/>
</dbReference>
<evidence type="ECO:0000256" key="4">
    <source>
        <dbReference type="ARBA" id="ARBA00007004"/>
    </source>
</evidence>
<evidence type="ECO:0000256" key="14">
    <source>
        <dbReference type="SAM" id="Phobius"/>
    </source>
</evidence>
<feature type="transmembrane region" description="Helical" evidence="14">
    <location>
        <begin position="231"/>
        <end position="252"/>
    </location>
</feature>
<dbReference type="PROSITE" id="PS00217">
    <property type="entry name" value="SUGAR_TRANSPORT_2"/>
    <property type="match status" value="1"/>
</dbReference>
<protein>
    <recommendedName>
        <fullName evidence="5">Solute carrier family 2, facilitated glucose transporter member 5</fullName>
    </recommendedName>
    <alternativeName>
        <fullName evidence="13">Fructose transporter</fullName>
    </alternativeName>
    <alternativeName>
        <fullName evidence="12">Glucose transporter type 5, small intestine</fullName>
    </alternativeName>
</protein>
<evidence type="ECO:0000313" key="17">
    <source>
        <dbReference type="Proteomes" id="UP001295444"/>
    </source>
</evidence>
<feature type="domain" description="Major facilitator superfamily (MFS) profile" evidence="15">
    <location>
        <begin position="60"/>
        <end position="528"/>
    </location>
</feature>
<evidence type="ECO:0000256" key="8">
    <source>
        <dbReference type="ARBA" id="ARBA00022597"/>
    </source>
</evidence>
<dbReference type="InterPro" id="IPR045263">
    <property type="entry name" value="GLUT"/>
</dbReference>
<dbReference type="GO" id="GO:0042383">
    <property type="term" value="C:sarcolemma"/>
    <property type="evidence" value="ECO:0007669"/>
    <property type="project" value="UniProtKB-SubCell"/>
</dbReference>
<dbReference type="Proteomes" id="UP001295444">
    <property type="component" value="Chromosome 06"/>
</dbReference>
<keyword evidence="10 14" id="KW-1133">Transmembrane helix</keyword>
<comment type="subcellular location">
    <subcellularLocation>
        <location evidence="2">Cell membrane</location>
        <location evidence="2">Sarcolemma</location>
    </subcellularLocation>
    <subcellularLocation>
        <location evidence="3">Cell membrane</location>
        <topology evidence="3">Multi-pass membrane protein</topology>
    </subcellularLocation>
</comment>
<reference evidence="16" key="1">
    <citation type="submission" date="2022-03" db="EMBL/GenBank/DDBJ databases">
        <authorList>
            <person name="Alioto T."/>
            <person name="Alioto T."/>
            <person name="Gomez Garrido J."/>
        </authorList>
    </citation>
    <scope>NUCLEOTIDE SEQUENCE</scope>
</reference>
<evidence type="ECO:0000256" key="13">
    <source>
        <dbReference type="ARBA" id="ARBA00031099"/>
    </source>
</evidence>
<keyword evidence="17" id="KW-1185">Reference proteome</keyword>
<feature type="transmembrane region" description="Helical" evidence="14">
    <location>
        <begin position="475"/>
        <end position="497"/>
    </location>
</feature>
<keyword evidence="11 14" id="KW-0472">Membrane</keyword>
<feature type="transmembrane region" description="Helical" evidence="14">
    <location>
        <begin position="503"/>
        <end position="524"/>
    </location>
</feature>
<dbReference type="InterPro" id="IPR036259">
    <property type="entry name" value="MFS_trans_sf"/>
</dbReference>
<feature type="transmembrane region" description="Helical" evidence="14">
    <location>
        <begin position="141"/>
        <end position="162"/>
    </location>
</feature>
<organism evidence="16 17">
    <name type="scientific">Pelobates cultripes</name>
    <name type="common">Western spadefoot toad</name>
    <dbReference type="NCBI Taxonomy" id="61616"/>
    <lineage>
        <taxon>Eukaryota</taxon>
        <taxon>Metazoa</taxon>
        <taxon>Chordata</taxon>
        <taxon>Craniata</taxon>
        <taxon>Vertebrata</taxon>
        <taxon>Euteleostomi</taxon>
        <taxon>Amphibia</taxon>
        <taxon>Batrachia</taxon>
        <taxon>Anura</taxon>
        <taxon>Pelobatoidea</taxon>
        <taxon>Pelobatidae</taxon>
        <taxon>Pelobates</taxon>
    </lineage>
</organism>
<dbReference type="AlphaFoldDB" id="A0AAD1SH88"/>
<evidence type="ECO:0000256" key="5">
    <source>
        <dbReference type="ARBA" id="ARBA00015973"/>
    </source>
</evidence>
<evidence type="ECO:0000256" key="9">
    <source>
        <dbReference type="ARBA" id="ARBA00022692"/>
    </source>
</evidence>
<dbReference type="PANTHER" id="PTHR23503:SF35">
    <property type="entry name" value="SOLUTE CARRIER FAMILY 2, FACILITATED GLUCOSE TRANSPORTER MEMBER 9"/>
    <property type="match status" value="1"/>
</dbReference>
<evidence type="ECO:0000256" key="11">
    <source>
        <dbReference type="ARBA" id="ARBA00023136"/>
    </source>
</evidence>
<feature type="transmembrane region" description="Helical" evidence="14">
    <location>
        <begin position="435"/>
        <end position="463"/>
    </location>
</feature>
<dbReference type="SUPFAM" id="SSF103473">
    <property type="entry name" value="MFS general substrate transporter"/>
    <property type="match status" value="2"/>
</dbReference>
<feature type="transmembrane region" description="Helical" evidence="14">
    <location>
        <begin position="168"/>
        <end position="189"/>
    </location>
</feature>
<feature type="transmembrane region" description="Helical" evidence="14">
    <location>
        <begin position="108"/>
        <end position="129"/>
    </location>
</feature>
<name>A0AAD1SH88_PELCU</name>
<evidence type="ECO:0000259" key="15">
    <source>
        <dbReference type="PROSITE" id="PS50850"/>
    </source>
</evidence>
<dbReference type="GO" id="GO:0070837">
    <property type="term" value="P:dehydroascorbic acid transport"/>
    <property type="evidence" value="ECO:0007669"/>
    <property type="project" value="TreeGrafter"/>
</dbReference>
<feature type="transmembrane region" description="Helical" evidence="14">
    <location>
        <begin position="408"/>
        <end position="429"/>
    </location>
</feature>
<feature type="transmembrane region" description="Helical" evidence="14">
    <location>
        <begin position="201"/>
        <end position="219"/>
    </location>
</feature>
<comment type="similarity">
    <text evidence="4">Belongs to the major facilitator superfamily. Sugar transporter (TC 2.A.1.1) family. Glucose transporter subfamily.</text>
</comment>
<sequence>MAVDRSPDFTSYRFKHCSIDDLQVTEKENLTMEQSDPMSVIIKGKDVSNKDYTWRLIMAALVGAFGSSFLYGYNLSVVNAPASYIRDLYNQSWSSRYNYEISSNTISILWSLTVSIYAIGGLVGALVVSPMVNKLGRKGTLLVNNVFAIVAALLMALAKVAGVPEMIILGRFIMGIDGGIALSTLPMYLNEISPKRIRGSLGQITAIMICVGVFTGQVLGLPEIFQRESRWSCLFGVILIPSVLQLIVLPFFPESPRYILLQKQDTQKAEKALKLFLGKEDVTQNIEEVFAETKLQSNVRLVSVIELFKTRSVRWQIITIIVTMASYQLCGLNATCPYSRSICKQAMFPYGIRSRRIKLLYTRSFYLLVRRYITQTGDYDKGEGRVECLSAEKSQEGVTIEKLGRRMLLIGGFGLMTLFFAVLTISLTFQHKASWVPYISIVGILGVIASFCIGPGGIPFVLVGEFFQQSQRPSAFMIAGTVNWISNFAVGLLFPIIQERLNNYCFLVFAGICLLGAVYLYFVLPETKNKTFVEIDQSFAKLNKVSSSIKEPEIGTTENNHNTSVITNSILNKTESKNESNTTTV</sequence>
<dbReference type="GO" id="GO:0055056">
    <property type="term" value="F:D-glucose transmembrane transporter activity"/>
    <property type="evidence" value="ECO:0007669"/>
    <property type="project" value="TreeGrafter"/>
</dbReference>
<evidence type="ECO:0000256" key="1">
    <source>
        <dbReference type="ARBA" id="ARBA00000590"/>
    </source>
</evidence>
<dbReference type="Pfam" id="PF00083">
    <property type="entry name" value="Sugar_tr"/>
    <property type="match status" value="2"/>
</dbReference>
<evidence type="ECO:0000256" key="3">
    <source>
        <dbReference type="ARBA" id="ARBA00004651"/>
    </source>
</evidence>
<dbReference type="PRINTS" id="PR00171">
    <property type="entry name" value="SUGRTRNSPORT"/>
</dbReference>
<evidence type="ECO:0000256" key="7">
    <source>
        <dbReference type="ARBA" id="ARBA00022475"/>
    </source>
</evidence>
<evidence type="ECO:0000313" key="16">
    <source>
        <dbReference type="EMBL" id="CAH2299813.1"/>
    </source>
</evidence>
<dbReference type="InterPro" id="IPR003663">
    <property type="entry name" value="Sugar/inositol_transpt"/>
</dbReference>
<dbReference type="FunFam" id="1.20.1250.20:FF:001511">
    <property type="entry name" value="Solute carrier family 2, facilitated glucose transporter member 5"/>
    <property type="match status" value="1"/>
</dbReference>
<keyword evidence="9 14" id="KW-0812">Transmembrane</keyword>
<keyword evidence="8 16" id="KW-0762">Sugar transport</keyword>
<evidence type="ECO:0000256" key="12">
    <source>
        <dbReference type="ARBA" id="ARBA00029961"/>
    </source>
</evidence>
<dbReference type="PROSITE" id="PS50850">
    <property type="entry name" value="MFS"/>
    <property type="match status" value="1"/>
</dbReference>
<keyword evidence="6" id="KW-0813">Transport</keyword>
<gene>
    <name evidence="16" type="ORF">PECUL_23A003733</name>
</gene>
<dbReference type="PANTHER" id="PTHR23503">
    <property type="entry name" value="SOLUTE CARRIER FAMILY 2"/>
    <property type="match status" value="1"/>
</dbReference>
<dbReference type="GO" id="GO:1990539">
    <property type="term" value="P:fructose import across plasma membrane"/>
    <property type="evidence" value="ECO:0007669"/>
    <property type="project" value="UniProtKB-ARBA"/>
</dbReference>
<evidence type="ECO:0000256" key="6">
    <source>
        <dbReference type="ARBA" id="ARBA00022448"/>
    </source>
</evidence>
<dbReference type="CDD" id="cd17432">
    <property type="entry name" value="MFS_GLUT_Class2"/>
    <property type="match status" value="1"/>
</dbReference>
<comment type="catalytic activity">
    <reaction evidence="1">
        <text>D-fructose(out) = D-fructose(in)</text>
        <dbReference type="Rhea" id="RHEA:60372"/>
        <dbReference type="ChEBI" id="CHEBI:37721"/>
    </reaction>
</comment>
<accession>A0AAD1SH88</accession>
<dbReference type="GO" id="GO:0046323">
    <property type="term" value="P:D-glucose import"/>
    <property type="evidence" value="ECO:0007669"/>
    <property type="project" value="TreeGrafter"/>
</dbReference>
<proteinExistence type="inferred from homology"/>
<feature type="transmembrane region" description="Helical" evidence="14">
    <location>
        <begin position="52"/>
        <end position="73"/>
    </location>
</feature>
<dbReference type="EMBL" id="OW240917">
    <property type="protein sequence ID" value="CAH2299813.1"/>
    <property type="molecule type" value="Genomic_DNA"/>
</dbReference>
<dbReference type="InterPro" id="IPR005828">
    <property type="entry name" value="MFS_sugar_transport-like"/>
</dbReference>
<keyword evidence="7" id="KW-1003">Cell membrane</keyword>
<evidence type="ECO:0000256" key="10">
    <source>
        <dbReference type="ARBA" id="ARBA00022989"/>
    </source>
</evidence>